<gene>
    <name evidence="3" type="ORF">C2857_003968</name>
</gene>
<dbReference type="AlphaFoldDB" id="A0A7S9KKI9"/>
<evidence type="ECO:0000313" key="4">
    <source>
        <dbReference type="Proteomes" id="UP000594364"/>
    </source>
</evidence>
<dbReference type="Gene3D" id="3.40.220.10">
    <property type="entry name" value="Leucine Aminopeptidase, subunit E, domain 1"/>
    <property type="match status" value="1"/>
</dbReference>
<keyword evidence="4" id="KW-1185">Reference proteome</keyword>
<dbReference type="OrthoDB" id="2440523at2759"/>
<name>A0A7S9KKI9_EPIFF</name>
<accession>A0A7S9KKI9</accession>
<feature type="domain" description="Microbial-type PARG catalytic" evidence="2">
    <location>
        <begin position="152"/>
        <end position="236"/>
    </location>
</feature>
<dbReference type="InterPro" id="IPR019261">
    <property type="entry name" value="PARG_cat_microbial"/>
</dbReference>
<evidence type="ECO:0000313" key="3">
    <source>
        <dbReference type="EMBL" id="QPG94001.1"/>
    </source>
</evidence>
<dbReference type="Proteomes" id="UP000594364">
    <property type="component" value="Chromosome 1"/>
</dbReference>
<dbReference type="EMBL" id="CP031385">
    <property type="protein sequence ID" value="QPG94001.1"/>
    <property type="molecule type" value="Genomic_DNA"/>
</dbReference>
<feature type="compositionally biased region" description="Polar residues" evidence="1">
    <location>
        <begin position="1"/>
        <end position="10"/>
    </location>
</feature>
<proteinExistence type="predicted"/>
<organism evidence="3 4">
    <name type="scientific">Epichloe festucae (strain Fl1)</name>
    <dbReference type="NCBI Taxonomy" id="877507"/>
    <lineage>
        <taxon>Eukaryota</taxon>
        <taxon>Fungi</taxon>
        <taxon>Dikarya</taxon>
        <taxon>Ascomycota</taxon>
        <taxon>Pezizomycotina</taxon>
        <taxon>Sordariomycetes</taxon>
        <taxon>Hypocreomycetidae</taxon>
        <taxon>Hypocreales</taxon>
        <taxon>Clavicipitaceae</taxon>
        <taxon>Epichloe</taxon>
    </lineage>
</organism>
<evidence type="ECO:0000259" key="2">
    <source>
        <dbReference type="Pfam" id="PF10021"/>
    </source>
</evidence>
<dbReference type="InterPro" id="IPR012664">
    <property type="entry name" value="CHP02452"/>
</dbReference>
<protein>
    <recommendedName>
        <fullName evidence="2">Microbial-type PARG catalytic domain-containing protein</fullName>
    </recommendedName>
</protein>
<dbReference type="PANTHER" id="PTHR35596:SF2">
    <property type="entry name" value="MICROBIAL-TYPE PARG CATALYTIC DOMAIN-CONTAINING PROTEIN"/>
    <property type="match status" value="1"/>
</dbReference>
<dbReference type="InterPro" id="IPR043472">
    <property type="entry name" value="Macro_dom-like"/>
</dbReference>
<dbReference type="NCBIfam" id="TIGR02452">
    <property type="entry name" value="TIGR02452 family protein"/>
    <property type="match status" value="1"/>
</dbReference>
<sequence length="414" mass="45836">MNMAQESLTRPISEGGLDDQILPTTTRTQNIKSANSASLPMYQLATTSHSQSVYDCYSGFSPSPSIATSYRRTSIMAPGPKSSRVKPSEIAADTKRNFIPLVNANYAELFPPYSFLYRQPTTQLEISRRNLGTRPPAFRVEAGDPVMTAITYAAADSQASEAMGGSRVRIPFVCAANERRPGGDWETGCSGYEEKLCRRSNLSATLSSPWPSTQTTSNYPIPSTGGILSDAVVVCRGPHDHYEKLEQWHDLPVVSVPPTRWPKLKENGTMYSFAEERGMMREKIRGALRICLYNNYDRVIIGDFGLGNSCRNPPQEVAEIWRDVLLFDPDLRGQFTYVIFAFEDPTQSTTRFIWDEMARKGRKGTGATSTGLSKGTASNAPSDLTIFQAVFEPSEIERVLSAPDPRYGLDMITC</sequence>
<reference evidence="3 4" key="1">
    <citation type="journal article" date="2018" name="PLoS Genet.">
        <title>Repeat elements organise 3D genome structure and mediate transcription in the filamentous fungus Epichloe festucae.</title>
        <authorList>
            <person name="Winter D.J."/>
            <person name="Ganley A.R.D."/>
            <person name="Young C.A."/>
            <person name="Liachko I."/>
            <person name="Schardl C.L."/>
            <person name="Dupont P.Y."/>
            <person name="Berry D."/>
            <person name="Ram A."/>
            <person name="Scott B."/>
            <person name="Cox M.P."/>
        </authorList>
    </citation>
    <scope>NUCLEOTIDE SEQUENCE [LARGE SCALE GENOMIC DNA]</scope>
    <source>
        <strain evidence="3 4">Fl1</strain>
    </source>
</reference>
<dbReference type="PANTHER" id="PTHR35596">
    <property type="entry name" value="DUF2263 DOMAIN-CONTAINING PROTEIN"/>
    <property type="match status" value="1"/>
</dbReference>
<evidence type="ECO:0000256" key="1">
    <source>
        <dbReference type="SAM" id="MobiDB-lite"/>
    </source>
</evidence>
<dbReference type="Pfam" id="PF10021">
    <property type="entry name" value="PARG_cat_microb"/>
    <property type="match status" value="1"/>
</dbReference>
<feature type="region of interest" description="Disordered" evidence="1">
    <location>
        <begin position="1"/>
        <end position="22"/>
    </location>
</feature>